<accession>A0A8B2NCK5</accession>
<dbReference type="Pfam" id="PF13007">
    <property type="entry name" value="LZ_Tnp_IS66"/>
    <property type="match status" value="1"/>
</dbReference>
<dbReference type="NCBIfam" id="NF033517">
    <property type="entry name" value="transpos_IS66"/>
    <property type="match status" value="1"/>
</dbReference>
<dbReference type="InterPro" id="IPR024463">
    <property type="entry name" value="Transposase_TnpC_homeodom"/>
</dbReference>
<comment type="caution">
    <text evidence="5">The sequence shown here is derived from an EMBL/GenBank/DDBJ whole genome shotgun (WGS) entry which is preliminary data.</text>
</comment>
<dbReference type="Proteomes" id="UP000249590">
    <property type="component" value="Unassembled WGS sequence"/>
</dbReference>
<dbReference type="PANTHER" id="PTHR33678">
    <property type="entry name" value="BLL1576 PROTEIN"/>
    <property type="match status" value="1"/>
</dbReference>
<name>A0A8B2NCK5_9HYPH</name>
<dbReference type="InterPro" id="IPR052344">
    <property type="entry name" value="Transposase-related"/>
</dbReference>
<dbReference type="InterPro" id="IPR004291">
    <property type="entry name" value="Transposase_IS66_central"/>
</dbReference>
<organism evidence="5 6">
    <name type="scientific">Acuticoccus sediminis</name>
    <dbReference type="NCBI Taxonomy" id="2184697"/>
    <lineage>
        <taxon>Bacteria</taxon>
        <taxon>Pseudomonadati</taxon>
        <taxon>Pseudomonadota</taxon>
        <taxon>Alphaproteobacteria</taxon>
        <taxon>Hyphomicrobiales</taxon>
        <taxon>Amorphaceae</taxon>
        <taxon>Acuticoccus</taxon>
    </lineage>
</organism>
<evidence type="ECO:0000259" key="2">
    <source>
        <dbReference type="Pfam" id="PF03050"/>
    </source>
</evidence>
<keyword evidence="6" id="KW-1185">Reference proteome</keyword>
<protein>
    <submittedName>
        <fullName evidence="5">IS66 family transposase</fullName>
    </submittedName>
</protein>
<gene>
    <name evidence="5" type="ORF">DLJ53_33675</name>
</gene>
<dbReference type="EMBL" id="QHHQ01000018">
    <property type="protein sequence ID" value="RAH95948.1"/>
    <property type="molecule type" value="Genomic_DNA"/>
</dbReference>
<evidence type="ECO:0000256" key="1">
    <source>
        <dbReference type="SAM" id="MobiDB-lite"/>
    </source>
</evidence>
<feature type="domain" description="Transposase IS66 zinc-finger binding" evidence="3">
    <location>
        <begin position="124"/>
        <end position="169"/>
    </location>
</feature>
<feature type="non-terminal residue" evidence="5">
    <location>
        <position position="294"/>
    </location>
</feature>
<dbReference type="Pfam" id="PF03050">
    <property type="entry name" value="DDE_Tnp_IS66"/>
    <property type="match status" value="1"/>
</dbReference>
<evidence type="ECO:0000313" key="6">
    <source>
        <dbReference type="Proteomes" id="UP000249590"/>
    </source>
</evidence>
<dbReference type="Pfam" id="PF13005">
    <property type="entry name" value="zf-IS66"/>
    <property type="match status" value="1"/>
</dbReference>
<dbReference type="PANTHER" id="PTHR33678:SF1">
    <property type="entry name" value="BLL1576 PROTEIN"/>
    <property type="match status" value="1"/>
</dbReference>
<sequence>MDTTSDSLPDDLASAHAMIRAERARRLAAEAAQSDVAALVAHLKLQIEKLKRELYGSRSERKARLLEQMELQLEDLETAASEDERAAENAALQTGAAPAFTRKRPARKPFPDHLPRERVVIAAPESCPCCGSTRLSKLGEDITETLEVIPRRWKVIQTVRERFACRQCETITQPPAPFHVTPRGFAGPNLPAAILFEKFGQHQPLNRQSERYAREGIDLSVSTLADQVGAATAALAPLHTVIEAHVLAAERLHGDDTTVPILAKGKTITGHIWAYVRDDRPFGGRAPPAALYYA</sequence>
<feature type="region of interest" description="Disordered" evidence="1">
    <location>
        <begin position="83"/>
        <end position="111"/>
    </location>
</feature>
<reference evidence="5 6" key="1">
    <citation type="submission" date="2018-05" db="EMBL/GenBank/DDBJ databases">
        <title>Acuticoccus sediminis sp. nov., isolated from deep-sea sediment of Indian Ocean.</title>
        <authorList>
            <person name="Liu X."/>
            <person name="Lai Q."/>
            <person name="Du Y."/>
            <person name="Sun F."/>
            <person name="Zhang X."/>
            <person name="Wang S."/>
            <person name="Shao Z."/>
        </authorList>
    </citation>
    <scope>NUCLEOTIDE SEQUENCE [LARGE SCALE GENOMIC DNA]</scope>
    <source>
        <strain evidence="5 6">PTG4-2</strain>
    </source>
</reference>
<feature type="domain" description="Transposase IS66 central" evidence="2">
    <location>
        <begin position="184"/>
        <end position="293"/>
    </location>
</feature>
<evidence type="ECO:0000313" key="5">
    <source>
        <dbReference type="EMBL" id="RAH95948.1"/>
    </source>
</evidence>
<evidence type="ECO:0000259" key="3">
    <source>
        <dbReference type="Pfam" id="PF13005"/>
    </source>
</evidence>
<dbReference type="InterPro" id="IPR024474">
    <property type="entry name" value="Znf_dom_IS66"/>
</dbReference>
<evidence type="ECO:0000259" key="4">
    <source>
        <dbReference type="Pfam" id="PF13007"/>
    </source>
</evidence>
<proteinExistence type="predicted"/>
<dbReference type="OrthoDB" id="9800877at2"/>
<dbReference type="AlphaFoldDB" id="A0A8B2NCK5"/>
<feature type="domain" description="Transposase TnpC homeodomain" evidence="4">
    <location>
        <begin position="42"/>
        <end position="119"/>
    </location>
</feature>